<evidence type="ECO:0000313" key="2">
    <source>
        <dbReference type="EnsemblMetazoa" id="MDOA010721-PA"/>
    </source>
</evidence>
<gene>
    <name evidence="2" type="primary">101896405</name>
    <name evidence="4" type="synonym">LOC131803684</name>
</gene>
<dbReference type="Proteomes" id="UP001652621">
    <property type="component" value="Unplaced"/>
</dbReference>
<dbReference type="AlphaFoldDB" id="A0A1I8N211"/>
<dbReference type="VEuPathDB" id="VectorBase:MDOA010721"/>
<dbReference type="Pfam" id="PF15860">
    <property type="entry name" value="DUF4728"/>
    <property type="match status" value="1"/>
</dbReference>
<keyword evidence="1" id="KW-0472">Membrane</keyword>
<dbReference type="eggNOG" id="ENOG502RVQQ">
    <property type="taxonomic scope" value="Eukaryota"/>
</dbReference>
<name>A0A1I8N211_MUSDO</name>
<keyword evidence="3" id="KW-1185">Reference proteome</keyword>
<protein>
    <submittedName>
        <fullName evidence="4">Uncharacterized protein LOC131803684</fullName>
    </submittedName>
</protein>
<reference evidence="2" key="1">
    <citation type="submission" date="2020-05" db="UniProtKB">
        <authorList>
            <consortium name="EnsemblMetazoa"/>
        </authorList>
    </citation>
    <scope>IDENTIFICATION</scope>
    <source>
        <strain evidence="2">Aabys</strain>
    </source>
</reference>
<dbReference type="PANTHER" id="PTHR36694">
    <property type="entry name" value="PASIFLORA 1, ISOFORM A-RELATED"/>
    <property type="match status" value="1"/>
</dbReference>
<proteinExistence type="predicted"/>
<feature type="transmembrane region" description="Helical" evidence="1">
    <location>
        <begin position="64"/>
        <end position="89"/>
    </location>
</feature>
<sequence length="191" mass="21014">MNSLCGFRLSTVGIVIGWFNLIGSIFSTIVLCVAFSRLDDLVKLIQDNLDNGANAVDNVGIRTAVIITLCVYLTTSVTNVIASSLLIVGTVKERHLLLAPWLVNAYIFIFFNVLNFIYMIYVAIAKGLPVGSTLGTIIGTALSLVIQLIIWNAIYSLFKQIRANRDLQQRLLPTTSAAQYPNYTKMPPTVE</sequence>
<feature type="transmembrane region" description="Helical" evidence="1">
    <location>
        <begin position="12"/>
        <end position="36"/>
    </location>
</feature>
<keyword evidence="1" id="KW-0812">Transmembrane</keyword>
<dbReference type="VEuPathDB" id="VectorBase:MDOMA2_000127"/>
<organism evidence="2">
    <name type="scientific">Musca domestica</name>
    <name type="common">House fly</name>
    <dbReference type="NCBI Taxonomy" id="7370"/>
    <lineage>
        <taxon>Eukaryota</taxon>
        <taxon>Metazoa</taxon>
        <taxon>Ecdysozoa</taxon>
        <taxon>Arthropoda</taxon>
        <taxon>Hexapoda</taxon>
        <taxon>Insecta</taxon>
        <taxon>Pterygota</taxon>
        <taxon>Neoptera</taxon>
        <taxon>Endopterygota</taxon>
        <taxon>Diptera</taxon>
        <taxon>Brachycera</taxon>
        <taxon>Muscomorpha</taxon>
        <taxon>Muscoidea</taxon>
        <taxon>Muscidae</taxon>
        <taxon>Musca</taxon>
    </lineage>
</organism>
<dbReference type="PANTHER" id="PTHR36694:SF11">
    <property type="entry name" value="LP21121P-RELATED"/>
    <property type="match status" value="1"/>
</dbReference>
<feature type="transmembrane region" description="Helical" evidence="1">
    <location>
        <begin position="136"/>
        <end position="158"/>
    </location>
</feature>
<evidence type="ECO:0000313" key="4">
    <source>
        <dbReference type="RefSeq" id="XP_058981162.1"/>
    </source>
</evidence>
<dbReference type="OrthoDB" id="8118226at2759"/>
<dbReference type="RefSeq" id="XP_058981162.1">
    <property type="nucleotide sequence ID" value="XM_059125179.1"/>
</dbReference>
<dbReference type="InterPro" id="IPR031720">
    <property type="entry name" value="DUF4728"/>
</dbReference>
<evidence type="ECO:0000313" key="3">
    <source>
        <dbReference type="Proteomes" id="UP001652621"/>
    </source>
</evidence>
<accession>A0A1I8N211</accession>
<reference evidence="4" key="2">
    <citation type="submission" date="2025-05" db="UniProtKB">
        <authorList>
            <consortium name="RefSeq"/>
        </authorList>
    </citation>
    <scope>IDENTIFICATION</scope>
    <source>
        <strain evidence="4">Aabys</strain>
        <tissue evidence="4">Whole body</tissue>
    </source>
</reference>
<feature type="transmembrane region" description="Helical" evidence="1">
    <location>
        <begin position="101"/>
        <end position="124"/>
    </location>
</feature>
<evidence type="ECO:0000256" key="1">
    <source>
        <dbReference type="SAM" id="Phobius"/>
    </source>
</evidence>
<keyword evidence="1" id="KW-1133">Transmembrane helix</keyword>
<dbReference type="EnsemblMetazoa" id="MDOA010721-RA">
    <property type="protein sequence ID" value="MDOA010721-PA"/>
    <property type="gene ID" value="MDOA010721"/>
</dbReference>